<keyword evidence="3" id="KW-1185">Reference proteome</keyword>
<dbReference type="STRING" id="22663.A0A2I0K8K0"/>
<dbReference type="EMBL" id="PGOL01000791">
    <property type="protein sequence ID" value="PKI64859.1"/>
    <property type="molecule type" value="Genomic_DNA"/>
</dbReference>
<protein>
    <recommendedName>
        <fullName evidence="1">NAF domain-containing protein</fullName>
    </recommendedName>
</protein>
<gene>
    <name evidence="2" type="ORF">CRG98_014774</name>
</gene>
<feature type="non-terminal residue" evidence="2">
    <location>
        <position position="1"/>
    </location>
</feature>
<dbReference type="GO" id="GO:0007165">
    <property type="term" value="P:signal transduction"/>
    <property type="evidence" value="ECO:0007669"/>
    <property type="project" value="InterPro"/>
</dbReference>
<dbReference type="InterPro" id="IPR043502">
    <property type="entry name" value="DNA/RNA_pol_sf"/>
</dbReference>
<dbReference type="SUPFAM" id="SSF56672">
    <property type="entry name" value="DNA/RNA polymerases"/>
    <property type="match status" value="1"/>
</dbReference>
<dbReference type="Pfam" id="PF03822">
    <property type="entry name" value="NAF"/>
    <property type="match status" value="1"/>
</dbReference>
<evidence type="ECO:0000313" key="3">
    <source>
        <dbReference type="Proteomes" id="UP000233551"/>
    </source>
</evidence>
<dbReference type="PROSITE" id="PS50816">
    <property type="entry name" value="NAF"/>
    <property type="match status" value="1"/>
</dbReference>
<dbReference type="Gene3D" id="3.30.310.80">
    <property type="entry name" value="Kinase associated domain 1, KA1"/>
    <property type="match status" value="2"/>
</dbReference>
<proteinExistence type="predicted"/>
<dbReference type="InterPro" id="IPR004041">
    <property type="entry name" value="NAF_dom"/>
</dbReference>
<sequence>RITIEQIRNDEWFKKGYVPVRLLEYEDVNLDDVNAAFDDDERQKSTEETGNEDLGPLILNAFDLIILSQGLNLSTLFDRGQDSIKYQTRFITQKPVKVVLSSMEVVAQSMGFKTHIRNYKVFEVAPTFFMVDIQKAAGDATEYLKAFREIKKKMVDSHVMRQEGHPVAYYSEKLNEAKKKYSTYDLELYAIFQAVKF</sequence>
<comment type="caution">
    <text evidence="2">The sequence shown here is derived from an EMBL/GenBank/DDBJ whole genome shotgun (WGS) entry which is preliminary data.</text>
</comment>
<reference evidence="2 3" key="1">
    <citation type="submission" date="2017-11" db="EMBL/GenBank/DDBJ databases">
        <title>De-novo sequencing of pomegranate (Punica granatum L.) genome.</title>
        <authorList>
            <person name="Akparov Z."/>
            <person name="Amiraslanov A."/>
            <person name="Hajiyeva S."/>
            <person name="Abbasov M."/>
            <person name="Kaur K."/>
            <person name="Hamwieh A."/>
            <person name="Solovyev V."/>
            <person name="Salamov A."/>
            <person name="Braich B."/>
            <person name="Kosarev P."/>
            <person name="Mahmoud A."/>
            <person name="Hajiyev E."/>
            <person name="Babayeva S."/>
            <person name="Izzatullayeva V."/>
            <person name="Mammadov A."/>
            <person name="Mammadov A."/>
            <person name="Sharifova S."/>
            <person name="Ojaghi J."/>
            <person name="Eynullazada K."/>
            <person name="Bayramov B."/>
            <person name="Abdulazimova A."/>
            <person name="Shahmuradov I."/>
        </authorList>
    </citation>
    <scope>NUCLEOTIDE SEQUENCE [LARGE SCALE GENOMIC DNA]</scope>
    <source>
        <strain evidence="3">cv. AG2017</strain>
        <tissue evidence="2">Leaf</tissue>
    </source>
</reference>
<dbReference type="AlphaFoldDB" id="A0A2I0K8K0"/>
<dbReference type="Pfam" id="PF17919">
    <property type="entry name" value="RT_RNaseH_2"/>
    <property type="match status" value="1"/>
</dbReference>
<evidence type="ECO:0000259" key="1">
    <source>
        <dbReference type="PROSITE" id="PS50816"/>
    </source>
</evidence>
<organism evidence="2 3">
    <name type="scientific">Punica granatum</name>
    <name type="common">Pomegranate</name>
    <dbReference type="NCBI Taxonomy" id="22663"/>
    <lineage>
        <taxon>Eukaryota</taxon>
        <taxon>Viridiplantae</taxon>
        <taxon>Streptophyta</taxon>
        <taxon>Embryophyta</taxon>
        <taxon>Tracheophyta</taxon>
        <taxon>Spermatophyta</taxon>
        <taxon>Magnoliopsida</taxon>
        <taxon>eudicotyledons</taxon>
        <taxon>Gunneridae</taxon>
        <taxon>Pentapetalae</taxon>
        <taxon>rosids</taxon>
        <taxon>malvids</taxon>
        <taxon>Myrtales</taxon>
        <taxon>Lythraceae</taxon>
        <taxon>Punica</taxon>
    </lineage>
</organism>
<dbReference type="CDD" id="cd12195">
    <property type="entry name" value="CIPK_C"/>
    <property type="match status" value="1"/>
</dbReference>
<accession>A0A2I0K8K0</accession>
<feature type="domain" description="NAF" evidence="1">
    <location>
        <begin position="54"/>
        <end position="78"/>
    </location>
</feature>
<dbReference type="InterPro" id="IPR018451">
    <property type="entry name" value="NAF/FISL_domain"/>
</dbReference>
<dbReference type="InterPro" id="IPR041577">
    <property type="entry name" value="RT_RNaseH_2"/>
</dbReference>
<name>A0A2I0K8K0_PUNGR</name>
<evidence type="ECO:0000313" key="2">
    <source>
        <dbReference type="EMBL" id="PKI64859.1"/>
    </source>
</evidence>
<dbReference type="Proteomes" id="UP000233551">
    <property type="component" value="Unassembled WGS sequence"/>
</dbReference>